<proteinExistence type="predicted"/>
<evidence type="ECO:0000313" key="2">
    <source>
        <dbReference type="EMBL" id="QHT15641.1"/>
    </source>
</evidence>
<name>A0A6C0DGW4_9ZZZZ</name>
<reference evidence="2" key="1">
    <citation type="journal article" date="2020" name="Nature">
        <title>Giant virus diversity and host interactions through global metagenomics.</title>
        <authorList>
            <person name="Schulz F."/>
            <person name="Roux S."/>
            <person name="Paez-Espino D."/>
            <person name="Jungbluth S."/>
            <person name="Walsh D.A."/>
            <person name="Denef V.J."/>
            <person name="McMahon K.D."/>
            <person name="Konstantinidis K.T."/>
            <person name="Eloe-Fadrosh E.A."/>
            <person name="Kyrpides N.C."/>
            <person name="Woyke T."/>
        </authorList>
    </citation>
    <scope>NUCLEOTIDE SEQUENCE</scope>
    <source>
        <strain evidence="2">GVMAG-M-3300023174-176</strain>
    </source>
</reference>
<feature type="transmembrane region" description="Helical" evidence="1">
    <location>
        <begin position="31"/>
        <end position="50"/>
    </location>
</feature>
<keyword evidence="1" id="KW-0472">Membrane</keyword>
<sequence length="267" mass="29808">MDSCEQPFWKDPTGLIKNFSLRYDPQCKNQIFNFMARLIILGLLVGLVGLVLGGAVPFAVCVFLATIIGFVIIMTTPAYKRKQEKHVDDDGVVVQEDHEIQLSQTFSVEGFKSKTPKKKAEGFAPLRRPAGIVGIEATLPYNDAAPYSGPSLPDFTPPAAKNLFMNVLLDEYKYNPDRPPAAPVTDPIVKQAFDDYFRVQWFSDPTDVFGKSQSQRQFVTQPSTSIPNDRESYQNWLYKIPGLTCKEGGQYCTTEGSAGVQYVWMGE</sequence>
<keyword evidence="1" id="KW-0812">Transmembrane</keyword>
<dbReference type="EMBL" id="MN739613">
    <property type="protein sequence ID" value="QHT15641.1"/>
    <property type="molecule type" value="Genomic_DNA"/>
</dbReference>
<organism evidence="2">
    <name type="scientific">viral metagenome</name>
    <dbReference type="NCBI Taxonomy" id="1070528"/>
    <lineage>
        <taxon>unclassified sequences</taxon>
        <taxon>metagenomes</taxon>
        <taxon>organismal metagenomes</taxon>
    </lineage>
</organism>
<keyword evidence="1" id="KW-1133">Transmembrane helix</keyword>
<protein>
    <submittedName>
        <fullName evidence="2">Uncharacterized protein</fullName>
    </submittedName>
</protein>
<evidence type="ECO:0000256" key="1">
    <source>
        <dbReference type="SAM" id="Phobius"/>
    </source>
</evidence>
<dbReference type="AlphaFoldDB" id="A0A6C0DGW4"/>
<accession>A0A6C0DGW4</accession>